<dbReference type="Gene3D" id="3.40.1190.10">
    <property type="entry name" value="Mur-like, catalytic domain"/>
    <property type="match status" value="1"/>
</dbReference>
<dbReference type="InterPro" id="IPR018109">
    <property type="entry name" value="Folylpolyglutamate_synth_CS"/>
</dbReference>
<evidence type="ECO:0000256" key="16">
    <source>
        <dbReference type="ARBA" id="ARBA00047493"/>
    </source>
</evidence>
<dbReference type="Pfam" id="PF02875">
    <property type="entry name" value="Mur_ligase_C"/>
    <property type="match status" value="1"/>
</dbReference>
<comment type="catalytic activity">
    <reaction evidence="16">
        <text>(6S)-5,6,7,8-tetrahydrofolyl-(gamma-L-Glu)(n) + L-glutamate + ATP = (6S)-5,6,7,8-tetrahydrofolyl-(gamma-L-Glu)(n+1) + ADP + phosphate + H(+)</text>
        <dbReference type="Rhea" id="RHEA:10580"/>
        <dbReference type="Rhea" id="RHEA-COMP:14738"/>
        <dbReference type="Rhea" id="RHEA-COMP:14740"/>
        <dbReference type="ChEBI" id="CHEBI:15378"/>
        <dbReference type="ChEBI" id="CHEBI:29985"/>
        <dbReference type="ChEBI" id="CHEBI:30616"/>
        <dbReference type="ChEBI" id="CHEBI:43474"/>
        <dbReference type="ChEBI" id="CHEBI:141005"/>
        <dbReference type="ChEBI" id="CHEBI:456216"/>
        <dbReference type="EC" id="6.3.2.17"/>
    </reaction>
</comment>
<dbReference type="EC" id="6.3.2.17" evidence="7"/>
<dbReference type="GO" id="GO:0046872">
    <property type="term" value="F:metal ion binding"/>
    <property type="evidence" value="ECO:0007669"/>
    <property type="project" value="UniProtKB-KW"/>
</dbReference>
<keyword evidence="22" id="KW-1185">Reference proteome</keyword>
<protein>
    <recommendedName>
        <fullName evidence="8">Dihydrofolate synthase/folylpolyglutamate synthase</fullName>
        <ecNumber evidence="6">6.3.2.12</ecNumber>
        <ecNumber evidence="7">6.3.2.17</ecNumber>
    </recommendedName>
    <alternativeName>
        <fullName evidence="15">Tetrahydrofolylpolyglutamate synthase</fullName>
    </alternativeName>
</protein>
<feature type="domain" description="Mur ligase C-terminal" evidence="19">
    <location>
        <begin position="301"/>
        <end position="418"/>
    </location>
</feature>
<evidence type="ECO:0000259" key="20">
    <source>
        <dbReference type="Pfam" id="PF08245"/>
    </source>
</evidence>
<evidence type="ECO:0000256" key="15">
    <source>
        <dbReference type="ARBA" id="ARBA00030592"/>
    </source>
</evidence>
<evidence type="ECO:0000256" key="7">
    <source>
        <dbReference type="ARBA" id="ARBA00013025"/>
    </source>
</evidence>
<dbReference type="PATRIC" id="fig|1449336.4.peg.2204"/>
<evidence type="ECO:0000256" key="4">
    <source>
        <dbReference type="ARBA" id="ARBA00008276"/>
    </source>
</evidence>
<dbReference type="RefSeq" id="WP_034569137.1">
    <property type="nucleotide sequence ID" value="NZ_JQBS01000035.1"/>
</dbReference>
<keyword evidence="9 18" id="KW-0436">Ligase</keyword>
<evidence type="ECO:0000256" key="14">
    <source>
        <dbReference type="ARBA" id="ARBA00022909"/>
    </source>
</evidence>
<dbReference type="PROSITE" id="PS01012">
    <property type="entry name" value="FOLYLPOLYGLU_SYNT_2"/>
    <property type="match status" value="1"/>
</dbReference>
<dbReference type="GO" id="GO:0046656">
    <property type="term" value="P:folic acid biosynthetic process"/>
    <property type="evidence" value="ECO:0007669"/>
    <property type="project" value="UniProtKB-KW"/>
</dbReference>
<dbReference type="InterPro" id="IPR004101">
    <property type="entry name" value="Mur_ligase_C"/>
</dbReference>
<dbReference type="EC" id="6.3.2.12" evidence="6"/>
<evidence type="ECO:0000256" key="17">
    <source>
        <dbReference type="ARBA" id="ARBA00049161"/>
    </source>
</evidence>
<comment type="pathway">
    <text evidence="3">Cofactor biosynthesis; tetrahydrofolylpolyglutamate biosynthesis.</text>
</comment>
<evidence type="ECO:0000259" key="19">
    <source>
        <dbReference type="Pfam" id="PF02875"/>
    </source>
</evidence>
<evidence type="ECO:0000256" key="12">
    <source>
        <dbReference type="ARBA" id="ARBA00022840"/>
    </source>
</evidence>
<comment type="caution">
    <text evidence="21">The sequence shown here is derived from an EMBL/GenBank/DDBJ whole genome shotgun (WGS) entry which is preliminary data.</text>
</comment>
<dbReference type="Pfam" id="PF08245">
    <property type="entry name" value="Mur_ligase_M"/>
    <property type="match status" value="1"/>
</dbReference>
<proteinExistence type="inferred from homology"/>
<dbReference type="PANTHER" id="PTHR11136">
    <property type="entry name" value="FOLYLPOLYGLUTAMATE SYNTHASE-RELATED"/>
    <property type="match status" value="1"/>
</dbReference>
<feature type="domain" description="Mur ligase central" evidence="20">
    <location>
        <begin position="46"/>
        <end position="273"/>
    </location>
</feature>
<dbReference type="Gene3D" id="3.90.190.20">
    <property type="entry name" value="Mur ligase, C-terminal domain"/>
    <property type="match status" value="1"/>
</dbReference>
<evidence type="ECO:0000256" key="9">
    <source>
        <dbReference type="ARBA" id="ARBA00022598"/>
    </source>
</evidence>
<keyword evidence="14" id="KW-0289">Folate biosynthesis</keyword>
<dbReference type="InterPro" id="IPR036565">
    <property type="entry name" value="Mur-like_cat_sf"/>
</dbReference>
<dbReference type="InterPro" id="IPR036615">
    <property type="entry name" value="Mur_ligase_C_dom_sf"/>
</dbReference>
<evidence type="ECO:0000256" key="13">
    <source>
        <dbReference type="ARBA" id="ARBA00022842"/>
    </source>
</evidence>
<evidence type="ECO:0000256" key="2">
    <source>
        <dbReference type="ARBA" id="ARBA00004799"/>
    </source>
</evidence>
<dbReference type="EMBL" id="JQBS01000035">
    <property type="protein sequence ID" value="KRN54582.1"/>
    <property type="molecule type" value="Genomic_DNA"/>
</dbReference>
<comment type="catalytic activity">
    <reaction evidence="17">
        <text>7,8-dihydropteroate + L-glutamate + ATP = 7,8-dihydrofolate + ADP + phosphate + H(+)</text>
        <dbReference type="Rhea" id="RHEA:23584"/>
        <dbReference type="ChEBI" id="CHEBI:15378"/>
        <dbReference type="ChEBI" id="CHEBI:17839"/>
        <dbReference type="ChEBI" id="CHEBI:29985"/>
        <dbReference type="ChEBI" id="CHEBI:30616"/>
        <dbReference type="ChEBI" id="CHEBI:43474"/>
        <dbReference type="ChEBI" id="CHEBI:57451"/>
        <dbReference type="ChEBI" id="CHEBI:456216"/>
        <dbReference type="EC" id="6.3.2.12"/>
    </reaction>
</comment>
<evidence type="ECO:0000256" key="8">
    <source>
        <dbReference type="ARBA" id="ARBA00019357"/>
    </source>
</evidence>
<dbReference type="Proteomes" id="UP000051658">
    <property type="component" value="Unassembled WGS sequence"/>
</dbReference>
<comment type="subunit">
    <text evidence="5">Monomer.</text>
</comment>
<dbReference type="GO" id="GO:0004326">
    <property type="term" value="F:tetrahydrofolylpolyglutamate synthase activity"/>
    <property type="evidence" value="ECO:0007669"/>
    <property type="project" value="UniProtKB-EC"/>
</dbReference>
<evidence type="ECO:0000256" key="6">
    <source>
        <dbReference type="ARBA" id="ARBA00013023"/>
    </source>
</evidence>
<gene>
    <name evidence="21" type="ORF">IV74_GL002166</name>
</gene>
<evidence type="ECO:0000256" key="1">
    <source>
        <dbReference type="ARBA" id="ARBA00001946"/>
    </source>
</evidence>
<dbReference type="PANTHER" id="PTHR11136:SF0">
    <property type="entry name" value="DIHYDROFOLATE SYNTHETASE-RELATED"/>
    <property type="match status" value="1"/>
</dbReference>
<keyword evidence="11 18" id="KW-0547">Nucleotide-binding</keyword>
<keyword evidence="13" id="KW-0460">Magnesium</keyword>
<dbReference type="GO" id="GO:0005524">
    <property type="term" value="F:ATP binding"/>
    <property type="evidence" value="ECO:0007669"/>
    <property type="project" value="UniProtKB-KW"/>
</dbReference>
<dbReference type="PROSITE" id="PS01011">
    <property type="entry name" value="FOLYLPOLYGLU_SYNT_1"/>
    <property type="match status" value="1"/>
</dbReference>
<comment type="cofactor">
    <cofactor evidence="1">
        <name>Mg(2+)</name>
        <dbReference type="ChEBI" id="CHEBI:18420"/>
    </cofactor>
</comment>
<evidence type="ECO:0000256" key="5">
    <source>
        <dbReference type="ARBA" id="ARBA00011245"/>
    </source>
</evidence>
<evidence type="ECO:0000313" key="21">
    <source>
        <dbReference type="EMBL" id="KRN54582.1"/>
    </source>
</evidence>
<dbReference type="NCBIfam" id="TIGR01499">
    <property type="entry name" value="folC"/>
    <property type="match status" value="1"/>
</dbReference>
<evidence type="ECO:0000256" key="18">
    <source>
        <dbReference type="PIRNR" id="PIRNR001563"/>
    </source>
</evidence>
<dbReference type="AlphaFoldDB" id="A0A0R2HSP3"/>
<accession>A0A0R2HSP3</accession>
<evidence type="ECO:0000256" key="3">
    <source>
        <dbReference type="ARBA" id="ARBA00005150"/>
    </source>
</evidence>
<name>A0A0R2HSP3_CARDV</name>
<dbReference type="GeneID" id="89589157"/>
<comment type="pathway">
    <text evidence="2">Cofactor biosynthesis; tetrahydrofolate biosynthesis; 7,8-dihydrofolate from 2-amino-4-hydroxy-6-hydroxymethyl-7,8-dihydropteridine diphosphate and 4-aminobenzoate: step 2/2.</text>
</comment>
<dbReference type="GO" id="GO:0008841">
    <property type="term" value="F:dihydrofolate synthase activity"/>
    <property type="evidence" value="ECO:0007669"/>
    <property type="project" value="UniProtKB-EC"/>
</dbReference>
<dbReference type="GO" id="GO:0005737">
    <property type="term" value="C:cytoplasm"/>
    <property type="evidence" value="ECO:0007669"/>
    <property type="project" value="TreeGrafter"/>
</dbReference>
<keyword evidence="10" id="KW-0479">Metal-binding</keyword>
<keyword evidence="12 18" id="KW-0067">ATP-binding</keyword>
<dbReference type="SUPFAM" id="SSF53244">
    <property type="entry name" value="MurD-like peptide ligases, peptide-binding domain"/>
    <property type="match status" value="1"/>
</dbReference>
<dbReference type="InterPro" id="IPR013221">
    <property type="entry name" value="Mur_ligase_cen"/>
</dbReference>
<evidence type="ECO:0000256" key="11">
    <source>
        <dbReference type="ARBA" id="ARBA00022741"/>
    </source>
</evidence>
<evidence type="ECO:0000256" key="10">
    <source>
        <dbReference type="ARBA" id="ARBA00022723"/>
    </source>
</evidence>
<sequence>MFNSYEEALTWIHSRLALGIKPGLKRMEWMMKKLGHPERKFKSIHVAGTNGKGSTVTYLRSMLEAAGQTVGTFTSPYIESFNERISVNGEPISNEEILRLANLIYPYVMELDETPLGGPTEFEVVNSMMFQYFGEGHADVVIVEVGLGGLVDSTNVVTPIVSVITTIGYDHMHILGNSLAEIAYQKAGIIKAGVPVVTGKIPSEALTVIEKIAIEQDSPQSQFGKEFFVSKWQTLPTWGEQFTFEDDYICLRQAQISMLGEHQVENAAVALEALRIYSHETGLAVGHEQMLRGLKRAFWPGRMEKINEQPLIVMDGAHNEPAVIRLVETLKRDFPDQDVYVLFAALKDKSVDTMMAHLQTIQNMHLMVTTFDYPRAATGEELADQVVGPVEIVENWQTGLVKSINEMDSSDVLLITGSLYFISEVRHYFKSEENN</sequence>
<dbReference type="FunFam" id="3.40.1190.10:FF:000004">
    <property type="entry name" value="Dihydrofolate synthase/folylpolyglutamate synthase"/>
    <property type="match status" value="1"/>
</dbReference>
<dbReference type="InterPro" id="IPR001645">
    <property type="entry name" value="Folylpolyglutamate_synth"/>
</dbReference>
<dbReference type="SUPFAM" id="SSF53623">
    <property type="entry name" value="MurD-like peptide ligases, catalytic domain"/>
    <property type="match status" value="1"/>
</dbReference>
<organism evidence="21 22">
    <name type="scientific">Carnobacterium divergens DSM 20623</name>
    <dbReference type="NCBI Taxonomy" id="1449336"/>
    <lineage>
        <taxon>Bacteria</taxon>
        <taxon>Bacillati</taxon>
        <taxon>Bacillota</taxon>
        <taxon>Bacilli</taxon>
        <taxon>Lactobacillales</taxon>
        <taxon>Carnobacteriaceae</taxon>
        <taxon>Carnobacterium</taxon>
    </lineage>
</organism>
<dbReference type="eggNOG" id="COG0285">
    <property type="taxonomic scope" value="Bacteria"/>
</dbReference>
<evidence type="ECO:0000313" key="22">
    <source>
        <dbReference type="Proteomes" id="UP000051658"/>
    </source>
</evidence>
<comment type="similarity">
    <text evidence="4 18">Belongs to the folylpolyglutamate synthase family.</text>
</comment>
<dbReference type="PIRSF" id="PIRSF001563">
    <property type="entry name" value="Folylpolyglu_synth"/>
    <property type="match status" value="1"/>
</dbReference>
<reference evidence="21 22" key="1">
    <citation type="journal article" date="2015" name="Genome Announc.">
        <title>Expanding the biotechnology potential of lactobacilli through comparative genomics of 213 strains and associated genera.</title>
        <authorList>
            <person name="Sun Z."/>
            <person name="Harris H.M."/>
            <person name="McCann A."/>
            <person name="Guo C."/>
            <person name="Argimon S."/>
            <person name="Zhang W."/>
            <person name="Yang X."/>
            <person name="Jeffery I.B."/>
            <person name="Cooney J.C."/>
            <person name="Kagawa T.F."/>
            <person name="Liu W."/>
            <person name="Song Y."/>
            <person name="Salvetti E."/>
            <person name="Wrobel A."/>
            <person name="Rasinkangas P."/>
            <person name="Parkhill J."/>
            <person name="Rea M.C."/>
            <person name="O'Sullivan O."/>
            <person name="Ritari J."/>
            <person name="Douillard F.P."/>
            <person name="Paul Ross R."/>
            <person name="Yang R."/>
            <person name="Briner A.E."/>
            <person name="Felis G.E."/>
            <person name="de Vos W.M."/>
            <person name="Barrangou R."/>
            <person name="Klaenhammer T.R."/>
            <person name="Caufield P.W."/>
            <person name="Cui Y."/>
            <person name="Zhang H."/>
            <person name="O'Toole P.W."/>
        </authorList>
    </citation>
    <scope>NUCLEOTIDE SEQUENCE [LARGE SCALE GENOMIC DNA]</scope>
    <source>
        <strain evidence="21 22">DSM 20623</strain>
    </source>
</reference>